<dbReference type="Ensembl" id="ENSXCOT00000018942.1">
    <property type="protein sequence ID" value="ENSXCOP00000018707.1"/>
    <property type="gene ID" value="ENSXCOG00000014079.1"/>
</dbReference>
<dbReference type="InterPro" id="IPR038508">
    <property type="entry name" value="ArfGAP_dom_sf"/>
</dbReference>
<proteinExistence type="predicted"/>
<sequence>MALDGGRQGGGGGENSVEDLTRAITDDIRRMPGNNYCCDCGAPEPGWVSTNLGILTCIECSGIHREMGVHVSRINNSWVFCNKKNLTDISEIFLRCQ</sequence>
<evidence type="ECO:0000256" key="1">
    <source>
        <dbReference type="PROSITE-ProRule" id="PRU00288"/>
    </source>
</evidence>
<feature type="domain" description="Arf-GAP" evidence="2">
    <location>
        <begin position="22"/>
        <end position="87"/>
    </location>
</feature>
<dbReference type="PANTHER" id="PTHR45854:SF3">
    <property type="entry name" value="ARFGAP WITH SH3 DOMAIN, ANK REPEAT AND PH DOMAIN-CONTAINING PROTEIN"/>
    <property type="match status" value="1"/>
</dbReference>
<organism evidence="3 4">
    <name type="scientific">Xiphophorus couchianus</name>
    <name type="common">Monterrey platyfish</name>
    <dbReference type="NCBI Taxonomy" id="32473"/>
    <lineage>
        <taxon>Eukaryota</taxon>
        <taxon>Metazoa</taxon>
        <taxon>Chordata</taxon>
        <taxon>Craniata</taxon>
        <taxon>Vertebrata</taxon>
        <taxon>Euteleostomi</taxon>
        <taxon>Actinopterygii</taxon>
        <taxon>Neopterygii</taxon>
        <taxon>Teleostei</taxon>
        <taxon>Neoteleostei</taxon>
        <taxon>Acanthomorphata</taxon>
        <taxon>Ovalentaria</taxon>
        <taxon>Atherinomorphae</taxon>
        <taxon>Cyprinodontiformes</taxon>
        <taxon>Poeciliidae</taxon>
        <taxon>Poeciliinae</taxon>
        <taxon>Xiphophorus</taxon>
    </lineage>
</organism>
<evidence type="ECO:0000313" key="3">
    <source>
        <dbReference type="Ensembl" id="ENSXCOP00000018707.1"/>
    </source>
</evidence>
<dbReference type="GeneTree" id="ENSGT00940000158547"/>
<dbReference type="AlphaFoldDB" id="A0A3B5M5J1"/>
<dbReference type="SUPFAM" id="SSF57863">
    <property type="entry name" value="ArfGap/RecO-like zinc finger"/>
    <property type="match status" value="1"/>
</dbReference>
<dbReference type="PRINTS" id="PR00405">
    <property type="entry name" value="REVINTRACTNG"/>
</dbReference>
<evidence type="ECO:0000259" key="2">
    <source>
        <dbReference type="PROSITE" id="PS50115"/>
    </source>
</evidence>
<dbReference type="GO" id="GO:0005096">
    <property type="term" value="F:GTPase activator activity"/>
    <property type="evidence" value="ECO:0007669"/>
    <property type="project" value="InterPro"/>
</dbReference>
<keyword evidence="1" id="KW-0863">Zinc-finger</keyword>
<accession>A0A3B5M5J1</accession>
<evidence type="ECO:0000313" key="4">
    <source>
        <dbReference type="Proteomes" id="UP000261380"/>
    </source>
</evidence>
<dbReference type="Pfam" id="PF01412">
    <property type="entry name" value="ArfGap"/>
    <property type="match status" value="1"/>
</dbReference>
<name>A0A3B5M5J1_9TELE</name>
<dbReference type="InterPro" id="IPR001164">
    <property type="entry name" value="ArfGAP_dom"/>
</dbReference>
<dbReference type="Gene3D" id="1.10.220.150">
    <property type="entry name" value="Arf GTPase activating protein"/>
    <property type="match status" value="1"/>
</dbReference>
<dbReference type="GO" id="GO:0008270">
    <property type="term" value="F:zinc ion binding"/>
    <property type="evidence" value="ECO:0007669"/>
    <property type="project" value="UniProtKB-KW"/>
</dbReference>
<dbReference type="STRING" id="32473.ENSXCOP00000018707"/>
<dbReference type="PROSITE" id="PS50115">
    <property type="entry name" value="ARFGAP"/>
    <property type="match status" value="1"/>
</dbReference>
<dbReference type="PANTHER" id="PTHR45854">
    <property type="entry name" value="ASAP FAMILY MEMBER"/>
    <property type="match status" value="1"/>
</dbReference>
<dbReference type="SMART" id="SM00105">
    <property type="entry name" value="ArfGap"/>
    <property type="match status" value="1"/>
</dbReference>
<reference evidence="3" key="1">
    <citation type="submission" date="2025-08" db="UniProtKB">
        <authorList>
            <consortium name="Ensembl"/>
        </authorList>
    </citation>
    <scope>IDENTIFICATION</scope>
</reference>
<keyword evidence="4" id="KW-1185">Reference proteome</keyword>
<dbReference type="InterPro" id="IPR043593">
    <property type="entry name" value="ASAP"/>
</dbReference>
<keyword evidence="1" id="KW-0862">Zinc</keyword>
<dbReference type="InterPro" id="IPR037278">
    <property type="entry name" value="ARFGAP/RecO"/>
</dbReference>
<dbReference type="Proteomes" id="UP000261380">
    <property type="component" value="Unplaced"/>
</dbReference>
<keyword evidence="1" id="KW-0479">Metal-binding</keyword>
<reference evidence="3" key="2">
    <citation type="submission" date="2025-09" db="UniProtKB">
        <authorList>
            <consortium name="Ensembl"/>
        </authorList>
    </citation>
    <scope>IDENTIFICATION</scope>
</reference>
<protein>
    <recommendedName>
        <fullName evidence="2">Arf-GAP domain-containing protein</fullName>
    </recommendedName>
</protein>